<accession>A0ABM1M6J9</accession>
<feature type="compositionally biased region" description="Polar residues" evidence="1">
    <location>
        <begin position="961"/>
        <end position="976"/>
    </location>
</feature>
<dbReference type="Proteomes" id="UP000695000">
    <property type="component" value="Unplaced"/>
</dbReference>
<feature type="compositionally biased region" description="Basic residues" evidence="1">
    <location>
        <begin position="1263"/>
        <end position="1280"/>
    </location>
</feature>
<feature type="compositionally biased region" description="Basic residues" evidence="1">
    <location>
        <begin position="1206"/>
        <end position="1216"/>
    </location>
</feature>
<gene>
    <name evidence="4" type="primary">LOC108557961</name>
</gene>
<dbReference type="Gene3D" id="2.40.50.140">
    <property type="entry name" value="Nucleic acid-binding proteins"/>
    <property type="match status" value="3"/>
</dbReference>
<dbReference type="SMART" id="SM00316">
    <property type="entry name" value="S1"/>
    <property type="match status" value="5"/>
</dbReference>
<feature type="compositionally biased region" description="Basic and acidic residues" evidence="1">
    <location>
        <begin position="1117"/>
        <end position="1130"/>
    </location>
</feature>
<feature type="domain" description="S1 motif" evidence="2">
    <location>
        <begin position="77"/>
        <end position="165"/>
    </location>
</feature>
<feature type="compositionally biased region" description="Polar residues" evidence="1">
    <location>
        <begin position="1002"/>
        <end position="1011"/>
    </location>
</feature>
<name>A0ABM1M6J9_NICVS</name>
<evidence type="ECO:0000313" key="4">
    <source>
        <dbReference type="RefSeq" id="XP_017770199.1"/>
    </source>
</evidence>
<feature type="compositionally biased region" description="Basic and acidic residues" evidence="1">
    <location>
        <begin position="1138"/>
        <end position="1152"/>
    </location>
</feature>
<feature type="compositionally biased region" description="Basic and acidic residues" evidence="1">
    <location>
        <begin position="1170"/>
        <end position="1183"/>
    </location>
</feature>
<evidence type="ECO:0000256" key="1">
    <source>
        <dbReference type="SAM" id="MobiDB-lite"/>
    </source>
</evidence>
<feature type="compositionally biased region" description="Basic residues" evidence="1">
    <location>
        <begin position="982"/>
        <end position="991"/>
    </location>
</feature>
<dbReference type="InterPro" id="IPR012340">
    <property type="entry name" value="NA-bd_OB-fold"/>
</dbReference>
<feature type="compositionally biased region" description="Basic residues" evidence="1">
    <location>
        <begin position="1043"/>
        <end position="1053"/>
    </location>
</feature>
<feature type="compositionally biased region" description="Polar residues" evidence="1">
    <location>
        <begin position="1020"/>
        <end position="1030"/>
    </location>
</feature>
<feature type="domain" description="S1 motif" evidence="2">
    <location>
        <begin position="779"/>
        <end position="842"/>
    </location>
</feature>
<dbReference type="PANTHER" id="PTHR23270:SF10">
    <property type="entry name" value="PROTEIN RRP5 HOMOLOG"/>
    <property type="match status" value="1"/>
</dbReference>
<feature type="compositionally biased region" description="Basic and acidic residues" evidence="1">
    <location>
        <begin position="1191"/>
        <end position="1205"/>
    </location>
</feature>
<feature type="compositionally biased region" description="Basic and acidic residues" evidence="1">
    <location>
        <begin position="1067"/>
        <end position="1081"/>
    </location>
</feature>
<feature type="domain" description="S1 motif" evidence="2">
    <location>
        <begin position="427"/>
        <end position="495"/>
    </location>
</feature>
<dbReference type="SUPFAM" id="SSF50249">
    <property type="entry name" value="Nucleic acid-binding proteins"/>
    <property type="match status" value="3"/>
</dbReference>
<evidence type="ECO:0000313" key="3">
    <source>
        <dbReference type="Proteomes" id="UP000695000"/>
    </source>
</evidence>
<evidence type="ECO:0000259" key="2">
    <source>
        <dbReference type="PROSITE" id="PS50126"/>
    </source>
</evidence>
<dbReference type="RefSeq" id="XP_017770199.1">
    <property type="nucleotide sequence ID" value="XM_017914710.1"/>
</dbReference>
<sequence length="1280" mass="143682">MSVEECFPRGGASQFVKKTRPTEPIIKNLFGRKEKETTAKQQWKKGTEEEEWFKSYINTQAKSDTADLLTYDTIKEGMLLLGCISKIQEFYATVELPGQIHGSLEIKSVSSRLNAELSRQIEEESDSSKIYKLNQILKIGSYIPVRINTIDKTNKLKTKVQLSCDPADVNWAFSHKDVSKYMLLWGSIAEKNDYNYVIDLGIKNCRVTLPFTNLADEEAKYVIGEPLYVISEKCDIQPEASIIVVTTKIDETKKNTGPKITLAHLIPSMKVNFAIEKVLADGLMGKMFDDNIAYINQIYLDKKLNSYKIGQIVTASVLYTQPMNKFTYFTLRTLKPTQKLIKGDHVRGIVSGASAHGLLIKINNIQFGLVRPIPGKNSVVREYMTENYPLGSDHECIVLSYHSIDNVYECAFSKEISNYPELNYKLGQTVKARVTGFVPSGMYVKIDSKVVGFIKNMHLVSERYTEAVNGKFNIGQTIEAKILKFTENMVDLTMKPEMLSCNSVFGDINDPMDKQYVGVVVSIYPTGVLVVFYGNAKGFLPIRNGKNGDDMYIGKAVKCFIKDKKNSNVTLMMVHSFNLFVGDKVPNAEIVEINNFGLKLSSFKYRDLINLPIGHVASRDIGQLVFNTFKVGDVVEDLLVLHKQPEIISRREFNSMALNHSQFPSIKKKGDTLVRGSITVKNSTHVTVTFPYKEKPEGVNVEMPIDEVSKTLNDVEEANDDSIVAKTNNHSSFNFQLEYGVDYTTIDCINYLELYLNDLEYLRKRLEITQIDVASIKIGDRIECNVDSVDKESNTILKVNADGYQGMVHHSELKKSPKAGKKINCTVIAIDYGKKIVHLTLKNSLNFDEIESKNCLKNTKVKMDVVHANSEYCVGIISDGVAKGKHVYLPVKLHDNDFEPKVDHYKQLVGQSIDVIIYRISGKNIMGFELSQIKPELKASAIKEAPKTLNNNKKSAEVEENVNTAQKTSDVENGQTNEEKSKQKKGRKRKSSGGQKSEPTAVVTNGDQPKQNGKKRKLSVASQGDTSVASIDSKDVKSVEKKPNKKKNNKKRKSLENSVNNESSPAKPEESKVELNGEDKTKKKRKNRKRRSSVAADEKNTSIVENGEAKVAQTNEEQPKQENKKSKSLENNESSPAKPEESKVELNGEDKTKRRGRTGRGAKVAQTNEEQPKQENKKSKSLENNESSPAKPEESKVELNGEDKTKKKRKNRKRRSSVAADEKNTSTVENGEAKVAQTNEEKNKKRKSTEAVQASPVQEKKQKLNKKTKSPKKNKKPIVN</sequence>
<dbReference type="PANTHER" id="PTHR23270">
    <property type="entry name" value="PROGRAMMED CELL DEATH PROTEIN 11 PRE-RRNA PROCESSING PROTEIN RRP5"/>
    <property type="match status" value="1"/>
</dbReference>
<dbReference type="InterPro" id="IPR045209">
    <property type="entry name" value="Rrp5"/>
</dbReference>
<reference evidence="4" key="1">
    <citation type="submission" date="2025-08" db="UniProtKB">
        <authorList>
            <consortium name="RefSeq"/>
        </authorList>
    </citation>
    <scope>IDENTIFICATION</scope>
    <source>
        <tissue evidence="4">Whole Larva</tissue>
    </source>
</reference>
<organism evidence="3 4">
    <name type="scientific">Nicrophorus vespilloides</name>
    <name type="common">Boreal carrion beetle</name>
    <dbReference type="NCBI Taxonomy" id="110193"/>
    <lineage>
        <taxon>Eukaryota</taxon>
        <taxon>Metazoa</taxon>
        <taxon>Ecdysozoa</taxon>
        <taxon>Arthropoda</taxon>
        <taxon>Hexapoda</taxon>
        <taxon>Insecta</taxon>
        <taxon>Pterygota</taxon>
        <taxon>Neoptera</taxon>
        <taxon>Endopterygota</taxon>
        <taxon>Coleoptera</taxon>
        <taxon>Polyphaga</taxon>
        <taxon>Staphyliniformia</taxon>
        <taxon>Silphidae</taxon>
        <taxon>Nicrophorinae</taxon>
        <taxon>Nicrophorus</taxon>
    </lineage>
</organism>
<dbReference type="InterPro" id="IPR003029">
    <property type="entry name" value="S1_domain"/>
</dbReference>
<protein>
    <submittedName>
        <fullName evidence="4">Uncharacterized protein LOC108557961</fullName>
    </submittedName>
</protein>
<feature type="region of interest" description="Disordered" evidence="1">
    <location>
        <begin position="948"/>
        <end position="1280"/>
    </location>
</feature>
<dbReference type="GeneID" id="108557961"/>
<feature type="compositionally biased region" description="Basic and acidic residues" evidence="1">
    <location>
        <begin position="1032"/>
        <end position="1042"/>
    </location>
</feature>
<dbReference type="CDD" id="cd00164">
    <property type="entry name" value="S1_like"/>
    <property type="match status" value="1"/>
</dbReference>
<dbReference type="Pfam" id="PF00575">
    <property type="entry name" value="S1"/>
    <property type="match status" value="1"/>
</dbReference>
<keyword evidence="3" id="KW-1185">Reference proteome</keyword>
<feature type="compositionally biased region" description="Basic residues" evidence="1">
    <location>
        <begin position="1082"/>
        <end position="1092"/>
    </location>
</feature>
<proteinExistence type="predicted"/>
<dbReference type="PROSITE" id="PS50126">
    <property type="entry name" value="S1"/>
    <property type="match status" value="3"/>
</dbReference>